<dbReference type="PROSITE" id="PS51092">
    <property type="entry name" value="FN2_2"/>
    <property type="match status" value="1"/>
</dbReference>
<evidence type="ECO:0000256" key="6">
    <source>
        <dbReference type="ARBA" id="ARBA00023157"/>
    </source>
</evidence>
<dbReference type="InterPro" id="IPR016186">
    <property type="entry name" value="C-type_lectin-like/link_sf"/>
</dbReference>
<dbReference type="PROSITE" id="PS50041">
    <property type="entry name" value="C_TYPE_LECTIN_2"/>
    <property type="match status" value="8"/>
</dbReference>
<feature type="domain" description="C-type lectin" evidence="10">
    <location>
        <begin position="458"/>
        <end position="573"/>
    </location>
</feature>
<dbReference type="Pfam" id="PF00059">
    <property type="entry name" value="Lectin_C"/>
    <property type="match status" value="6"/>
</dbReference>
<dbReference type="InterPro" id="IPR001304">
    <property type="entry name" value="C-type_lectin-like"/>
</dbReference>
<feature type="disulfide bond" evidence="8">
    <location>
        <begin position="129"/>
        <end position="155"/>
    </location>
</feature>
<evidence type="ECO:0000259" key="11">
    <source>
        <dbReference type="PROSITE" id="PS51092"/>
    </source>
</evidence>
<dbReference type="InterPro" id="IPR035992">
    <property type="entry name" value="Ricin_B-like_lectins"/>
</dbReference>
<name>A0A3Q0R3U5_AMPCI</name>
<evidence type="ECO:0000313" key="13">
    <source>
        <dbReference type="Proteomes" id="UP000261340"/>
    </source>
</evidence>
<dbReference type="SUPFAM" id="SSF57440">
    <property type="entry name" value="Kringle-like"/>
    <property type="match status" value="1"/>
</dbReference>
<evidence type="ECO:0000256" key="1">
    <source>
        <dbReference type="ARBA" id="ARBA00004167"/>
    </source>
</evidence>
<dbReference type="CDD" id="cd00062">
    <property type="entry name" value="FN2"/>
    <property type="match status" value="1"/>
</dbReference>
<reference evidence="12" key="1">
    <citation type="submission" date="2025-08" db="UniProtKB">
        <authorList>
            <consortium name="Ensembl"/>
        </authorList>
    </citation>
    <scope>IDENTIFICATION</scope>
</reference>
<evidence type="ECO:0000313" key="12">
    <source>
        <dbReference type="Ensembl" id="ENSACIP00000006714.1"/>
    </source>
</evidence>
<proteinExistence type="predicted"/>
<accession>A0A3Q0R3U5</accession>
<keyword evidence="13" id="KW-1185">Reference proteome</keyword>
<dbReference type="InterPro" id="IPR036943">
    <property type="entry name" value="FN_type2_sf"/>
</dbReference>
<dbReference type="Gene3D" id="3.10.100.10">
    <property type="entry name" value="Mannose-Binding Protein A, subunit A"/>
    <property type="match status" value="7"/>
</dbReference>
<feature type="domain" description="C-type lectin" evidence="10">
    <location>
        <begin position="976"/>
        <end position="1087"/>
    </location>
</feature>
<dbReference type="Gene3D" id="2.10.10.10">
    <property type="entry name" value="Fibronectin, type II, collagen-binding"/>
    <property type="match status" value="1"/>
</dbReference>
<dbReference type="Gene3D" id="2.80.10.50">
    <property type="match status" value="1"/>
</dbReference>
<organism evidence="12 13">
    <name type="scientific">Amphilophus citrinellus</name>
    <name type="common">Midas cichlid</name>
    <name type="synonym">Cichlasoma citrinellum</name>
    <dbReference type="NCBI Taxonomy" id="61819"/>
    <lineage>
        <taxon>Eukaryota</taxon>
        <taxon>Metazoa</taxon>
        <taxon>Chordata</taxon>
        <taxon>Craniata</taxon>
        <taxon>Vertebrata</taxon>
        <taxon>Euteleostomi</taxon>
        <taxon>Actinopterygii</taxon>
        <taxon>Neopterygii</taxon>
        <taxon>Teleostei</taxon>
        <taxon>Neoteleostei</taxon>
        <taxon>Acanthomorphata</taxon>
        <taxon>Ovalentaria</taxon>
        <taxon>Cichlomorphae</taxon>
        <taxon>Cichliformes</taxon>
        <taxon>Cichlidae</taxon>
        <taxon>New World cichlids</taxon>
        <taxon>Cichlasomatinae</taxon>
        <taxon>Heroini</taxon>
        <taxon>Amphilophus</taxon>
    </lineage>
</organism>
<dbReference type="STRING" id="61819.ENSACIP00000006714"/>
<dbReference type="SUPFAM" id="SSF56436">
    <property type="entry name" value="C-type lectin-like"/>
    <property type="match status" value="8"/>
</dbReference>
<dbReference type="CDD" id="cd00037">
    <property type="entry name" value="CLECT"/>
    <property type="match status" value="6"/>
</dbReference>
<keyword evidence="4 9" id="KW-1133">Transmembrane helix</keyword>
<feature type="domain" description="C-type lectin" evidence="10">
    <location>
        <begin position="908"/>
        <end position="954"/>
    </location>
</feature>
<dbReference type="Ensembl" id="ENSACIT00000006921.1">
    <property type="protein sequence ID" value="ENSACIP00000006714.1"/>
    <property type="gene ID" value="ENSACIG00000005239.1"/>
</dbReference>
<dbReference type="SMART" id="SM00059">
    <property type="entry name" value="FN2"/>
    <property type="match status" value="1"/>
</dbReference>
<evidence type="ECO:0000256" key="3">
    <source>
        <dbReference type="ARBA" id="ARBA00022737"/>
    </source>
</evidence>
<evidence type="ECO:0000259" key="10">
    <source>
        <dbReference type="PROSITE" id="PS50041"/>
    </source>
</evidence>
<evidence type="ECO:0000256" key="7">
    <source>
        <dbReference type="ARBA" id="ARBA00023180"/>
    </source>
</evidence>
<feature type="domain" description="C-type lectin" evidence="10">
    <location>
        <begin position="1121"/>
        <end position="1175"/>
    </location>
</feature>
<comment type="caution">
    <text evidence="8">Lacks conserved residue(s) required for the propagation of feature annotation.</text>
</comment>
<keyword evidence="6 8" id="KW-1015">Disulfide bond</keyword>
<evidence type="ECO:0000256" key="5">
    <source>
        <dbReference type="ARBA" id="ARBA00023136"/>
    </source>
</evidence>
<feature type="domain" description="C-type lectin" evidence="10">
    <location>
        <begin position="603"/>
        <end position="716"/>
    </location>
</feature>
<keyword evidence="3" id="KW-0677">Repeat</keyword>
<dbReference type="InterPro" id="IPR013806">
    <property type="entry name" value="Kringle-like"/>
</dbReference>
<evidence type="ECO:0000256" key="8">
    <source>
        <dbReference type="PROSITE-ProRule" id="PRU00479"/>
    </source>
</evidence>
<feature type="domain" description="C-type lectin" evidence="10">
    <location>
        <begin position="731"/>
        <end position="845"/>
    </location>
</feature>
<comment type="subcellular location">
    <subcellularLocation>
        <location evidence="1">Membrane</location>
        <topology evidence="1">Single-pass membrane protein</topology>
    </subcellularLocation>
</comment>
<feature type="domain" description="C-type lectin" evidence="10">
    <location>
        <begin position="182"/>
        <end position="294"/>
    </location>
</feature>
<feature type="domain" description="Fibronectin type-II" evidence="11">
    <location>
        <begin position="124"/>
        <end position="171"/>
    </location>
</feature>
<dbReference type="InterPro" id="IPR016187">
    <property type="entry name" value="CTDL_fold"/>
</dbReference>
<dbReference type="AlphaFoldDB" id="A0A3Q0R3U5"/>
<dbReference type="InterPro" id="IPR050111">
    <property type="entry name" value="C-type_lectin/snaclec_domain"/>
</dbReference>
<dbReference type="SMART" id="SM00034">
    <property type="entry name" value="CLECT"/>
    <property type="match status" value="7"/>
</dbReference>
<feature type="domain" description="C-type lectin" evidence="10">
    <location>
        <begin position="317"/>
        <end position="433"/>
    </location>
</feature>
<evidence type="ECO:0000256" key="2">
    <source>
        <dbReference type="ARBA" id="ARBA00022692"/>
    </source>
</evidence>
<dbReference type="SUPFAM" id="SSF50370">
    <property type="entry name" value="Ricin B-like lectins"/>
    <property type="match status" value="1"/>
</dbReference>
<dbReference type="PANTHER" id="PTHR22803">
    <property type="entry name" value="MANNOSE, PHOSPHOLIPASE, LECTIN RECEPTOR RELATED"/>
    <property type="match status" value="1"/>
</dbReference>
<dbReference type="Proteomes" id="UP000261340">
    <property type="component" value="Unplaced"/>
</dbReference>
<dbReference type="InterPro" id="IPR000562">
    <property type="entry name" value="FN_type2_dom"/>
</dbReference>
<keyword evidence="2 9" id="KW-0812">Transmembrane</keyword>
<dbReference type="GeneTree" id="ENSGT01050000244842"/>
<dbReference type="GO" id="GO:0016020">
    <property type="term" value="C:membrane"/>
    <property type="evidence" value="ECO:0007669"/>
    <property type="project" value="UniProtKB-SubCell"/>
</dbReference>
<sequence length="1272" mass="144304">SLEMLGRPLLQPPSYNRCVDLRWTTGNRLLVTTTKKCLGVQGNSVGSEVNQFDCDDKSTLQKWECKNGTLLALKNQEFFIEVKADETTALSRTTGPNNHFTIPGTSSGACTRTYREYFTIEGNAMGKMCMFPFLYKDRWYGECTTFDSSSKRQWCAVETKYEHEQWGYCPTTCEMYSFFNHFSFSYYQINIQSALTWAQAHTSCKQQAASLVSILDPNEQAFISGSGRKKLWIGLVLDPEHGWQWTDSKPFRYLRWDAGNPLPNPGHNCAILDTTGEHTWQSSSCAKKLGYVCYKDGAPPIPPQIEEGFCSNPWIPYNGHCFHLQRTPQTWSGAQRACRAEGGDLVSIRNVEDQSFVISQLGYASNDELWIGLNDRRTEGLFDWSDHSYVSFTSWEFGKPAVSTDGDDCVLIRGENGNWADRSCDEQHGYICMKQSSTESTGDEIIIDAGCKAGWKKHGSYCYFVGTETKTFNEANEDCKSSNSYLADVSNGVDNAFLVSLVGLRPEKYFWIGLSNQKNIDVFEWTNSLSVKFTHWNAQMPGYQQGCVAMTTGILAGLWDLLACTNSEKYICKSLAEGAVPTVPPPTQTPPKCAEAYKAVVLCLKFFTGPRSDEKTWFEARDFCRAIGGDLLSMHSATELRLFRGGKAWIGLHIPESSTGYAWSDGSPVNFQHWQEGEPNNFNDAESCAEFVIHNWDEQGSWNDLNCDSYNDWLCQIRAEYNKTSDGWLEWRGNHYLIHGMSQPMDDARHFCQQRHGDLVSITSKEENIFLWKQISRSYGRYYIGLSVDLDGSTWWMDGTPVSLQRWDEDQPNTNAYDQNCVYMSYHMGFWSTSNCGRELSFICKRRSSSPTNTTAAPTVPPTGGCPAGWKKFGSKVRPSNLQFRKVFKMTKLQKNIHVIYLHLTFSAFLITKMVGVVSTDLWIGLNAIKNEAFFWTDGSKRQYTNWGNSCFSFLLSTDPNIKAPPETIDHNYVDLGNDSIKVVTQNLTWDNAQKLCKLDTANLASLRNDWTRAYVELLAIKLNTPLWIGLNKNQTGGYFKYIDGWHLNNAAWAAFQPKRDKPCVYIDVDGKWLTAFCNMTMNSVCMQSKDVAPTESTTFPGVCPDDTDVEYQQSYTWMPYRGHCYLFIQDEIEWPNAASSCGALASIEDPSEQDFIKSTVGNFQDSHSSFWIGLFKTHKGTTTHTHYIYIYRPTDDKDHRSRVHTSVVVVLVITITSILIVVAFFFYKKSPRPFPTFENPLYFNGEQSQPDVVDTNKLIENAENPEPVLTM</sequence>
<keyword evidence="7" id="KW-0325">Glycoprotein</keyword>
<reference evidence="12" key="2">
    <citation type="submission" date="2025-09" db="UniProtKB">
        <authorList>
            <consortium name="Ensembl"/>
        </authorList>
    </citation>
    <scope>IDENTIFICATION</scope>
</reference>
<feature type="transmembrane region" description="Helical" evidence="9">
    <location>
        <begin position="1208"/>
        <end position="1228"/>
    </location>
</feature>
<evidence type="ECO:0000256" key="9">
    <source>
        <dbReference type="SAM" id="Phobius"/>
    </source>
</evidence>
<protein>
    <submittedName>
        <fullName evidence="12">Mannose receptor, C type 1b</fullName>
    </submittedName>
</protein>
<dbReference type="PROSITE" id="PS00615">
    <property type="entry name" value="C_TYPE_LECTIN_1"/>
    <property type="match status" value="2"/>
</dbReference>
<keyword evidence="5 9" id="KW-0472">Membrane</keyword>
<dbReference type="InterPro" id="IPR018378">
    <property type="entry name" value="C-type_lectin_CS"/>
</dbReference>
<evidence type="ECO:0000256" key="4">
    <source>
        <dbReference type="ARBA" id="ARBA00022989"/>
    </source>
</evidence>
<dbReference type="OMA" id="MTYYMGF"/>
<dbReference type="Pfam" id="PF00040">
    <property type="entry name" value="fn2"/>
    <property type="match status" value="1"/>
</dbReference>